<sequence>MKRTDVKGLVKYLEETGNKLSKSFIYRLVKQNRIPHKKIGSKIIFDIDSIERWLDPESEEGQDDPESTT</sequence>
<reference evidence="3" key="1">
    <citation type="submission" date="2016-10" db="EMBL/GenBank/DDBJ databases">
        <authorList>
            <person name="Varghese N."/>
            <person name="Submissions S."/>
        </authorList>
    </citation>
    <scope>NUCLEOTIDE SEQUENCE [LARGE SCALE GENOMIC DNA]</scope>
    <source>
        <strain evidence="3">DSM 4771</strain>
    </source>
</reference>
<accession>A0A1G8WF90</accession>
<evidence type="ECO:0000313" key="2">
    <source>
        <dbReference type="EMBL" id="SDJ76948.1"/>
    </source>
</evidence>
<name>A0A1G8WF90_9BACI</name>
<dbReference type="InterPro" id="IPR041657">
    <property type="entry name" value="HTH_17"/>
</dbReference>
<dbReference type="OrthoDB" id="515428at2"/>
<feature type="domain" description="Helix-turn-helix" evidence="1">
    <location>
        <begin position="19"/>
        <end position="55"/>
    </location>
</feature>
<protein>
    <submittedName>
        <fullName evidence="2">DNA binding domain-containing protein, excisionase family</fullName>
    </submittedName>
</protein>
<evidence type="ECO:0000313" key="3">
    <source>
        <dbReference type="Proteomes" id="UP000199225"/>
    </source>
</evidence>
<dbReference type="RefSeq" id="WP_093194814.1">
    <property type="nucleotide sequence ID" value="NZ_FNEV01000015.1"/>
</dbReference>
<proteinExistence type="predicted"/>
<dbReference type="EMBL" id="FNEV01000015">
    <property type="protein sequence ID" value="SDJ76948.1"/>
    <property type="molecule type" value="Genomic_DNA"/>
</dbReference>
<dbReference type="Pfam" id="PF12728">
    <property type="entry name" value="HTH_17"/>
    <property type="match status" value="1"/>
</dbReference>
<dbReference type="AlphaFoldDB" id="A0A1G8WF90"/>
<gene>
    <name evidence="2" type="ORF">SAMN04490247_3172</name>
</gene>
<dbReference type="STRING" id="86666.SAMN04490247_3172"/>
<organism evidence="2 3">
    <name type="scientific">Salimicrobium halophilum</name>
    <dbReference type="NCBI Taxonomy" id="86666"/>
    <lineage>
        <taxon>Bacteria</taxon>
        <taxon>Bacillati</taxon>
        <taxon>Bacillota</taxon>
        <taxon>Bacilli</taxon>
        <taxon>Bacillales</taxon>
        <taxon>Bacillaceae</taxon>
        <taxon>Salimicrobium</taxon>
    </lineage>
</organism>
<evidence type="ECO:0000259" key="1">
    <source>
        <dbReference type="Pfam" id="PF12728"/>
    </source>
</evidence>
<keyword evidence="3" id="KW-1185">Reference proteome</keyword>
<dbReference type="Proteomes" id="UP000199225">
    <property type="component" value="Unassembled WGS sequence"/>
</dbReference>